<evidence type="ECO:0000256" key="4">
    <source>
        <dbReference type="ARBA" id="ARBA00023139"/>
    </source>
</evidence>
<feature type="signal peptide" evidence="6">
    <location>
        <begin position="1"/>
        <end position="26"/>
    </location>
</feature>
<dbReference type="EMBL" id="JRTT01000025">
    <property type="protein sequence ID" value="KHD75616.1"/>
    <property type="molecule type" value="Genomic_DNA"/>
</dbReference>
<feature type="chain" id="PRO_5038965991" evidence="6">
    <location>
        <begin position="27"/>
        <end position="437"/>
    </location>
</feature>
<dbReference type="PROSITE" id="PS51257">
    <property type="entry name" value="PROKAR_LIPOPROTEIN"/>
    <property type="match status" value="1"/>
</dbReference>
<keyword evidence="3" id="KW-0472">Membrane</keyword>
<dbReference type="RefSeq" id="WP_043527030.1">
    <property type="nucleotide sequence ID" value="NZ_BAABKU010000028.1"/>
</dbReference>
<evidence type="ECO:0000256" key="3">
    <source>
        <dbReference type="ARBA" id="ARBA00023136"/>
    </source>
</evidence>
<dbReference type="InterPro" id="IPR006311">
    <property type="entry name" value="TAT_signal"/>
</dbReference>
<keyword evidence="4" id="KW-0564">Palmitate</keyword>
<dbReference type="AlphaFoldDB" id="A0A0A6UJI7"/>
<evidence type="ECO:0000256" key="5">
    <source>
        <dbReference type="ARBA" id="ARBA00023288"/>
    </source>
</evidence>
<dbReference type="PROSITE" id="PS51318">
    <property type="entry name" value="TAT"/>
    <property type="match status" value="1"/>
</dbReference>
<keyword evidence="2 6" id="KW-0732">Signal</keyword>
<dbReference type="PANTHER" id="PTHR43649">
    <property type="entry name" value="ARABINOSE-BINDING PROTEIN-RELATED"/>
    <property type="match status" value="1"/>
</dbReference>
<proteinExistence type="predicted"/>
<dbReference type="InterPro" id="IPR006059">
    <property type="entry name" value="SBP"/>
</dbReference>
<keyword evidence="1" id="KW-1003">Cell membrane</keyword>
<evidence type="ECO:0000313" key="8">
    <source>
        <dbReference type="Proteomes" id="UP000054537"/>
    </source>
</evidence>
<dbReference type="PANTHER" id="PTHR43649:SF33">
    <property type="entry name" value="POLYGALACTURONAN_RHAMNOGALACTURONAN-BINDING PROTEIN YTCQ"/>
    <property type="match status" value="1"/>
</dbReference>
<accession>A0A0A6UJI7</accession>
<dbReference type="Proteomes" id="UP000054537">
    <property type="component" value="Unassembled WGS sequence"/>
</dbReference>
<dbReference type="eggNOG" id="COG1653">
    <property type="taxonomic scope" value="Bacteria"/>
</dbReference>
<keyword evidence="5" id="KW-0449">Lipoprotein</keyword>
<sequence length="437" mass="47189">MINRRRFLGVGAVTALALLAGCTGGAGGDTAASGDFSGEVKGDITVLTNRTDLVNTTLPELAKKFEAKYPGTKVTFEGVTNYEEDVTTQLGSGDYGDVLLIPTAVALDQYPRFFEPLGTAEELKAEYRFTAPGVFEGKGYGLSLGGVAKGFVVNKRIWAQAGITVPPKTPEEFLAGLTAVAEKTDAIPYYTNYKDGWPLSEWNTHRAVLADPEINEKFPADANPWQPGKIQYLTDGLLFDVVNRKLSEPDPLTTNWESSKPMLATGKTASMLLGSWAVPQVQDAARTAGVNPDDIAFWPFPYQVGGRFHAATDGDKLAAVSKASKNKATAKAFLDWYVNESGWSAGQQAIPAALNQPLPPGLQRFTDAGVELIEAPAAVTNAGKEDQIIKESEIDLKGDIYRQKLVDIARGAAKGTKDSYFAELNKRWSEAQQRVMK</sequence>
<evidence type="ECO:0000256" key="2">
    <source>
        <dbReference type="ARBA" id="ARBA00022729"/>
    </source>
</evidence>
<protein>
    <submittedName>
        <fullName evidence="7">ABC transporter substrate-binding protein</fullName>
    </submittedName>
</protein>
<evidence type="ECO:0000313" key="7">
    <source>
        <dbReference type="EMBL" id="KHD75616.1"/>
    </source>
</evidence>
<dbReference type="OrthoDB" id="2060074at2"/>
<organism evidence="7 8">
    <name type="scientific">Actinoplanes utahensis</name>
    <dbReference type="NCBI Taxonomy" id="1869"/>
    <lineage>
        <taxon>Bacteria</taxon>
        <taxon>Bacillati</taxon>
        <taxon>Actinomycetota</taxon>
        <taxon>Actinomycetes</taxon>
        <taxon>Micromonosporales</taxon>
        <taxon>Micromonosporaceae</taxon>
        <taxon>Actinoplanes</taxon>
    </lineage>
</organism>
<dbReference type="Pfam" id="PF01547">
    <property type="entry name" value="SBP_bac_1"/>
    <property type="match status" value="1"/>
</dbReference>
<dbReference type="STRING" id="1869.MB27_21590"/>
<dbReference type="SUPFAM" id="SSF53850">
    <property type="entry name" value="Periplasmic binding protein-like II"/>
    <property type="match status" value="1"/>
</dbReference>
<gene>
    <name evidence="7" type="ORF">MB27_21590</name>
</gene>
<comment type="caution">
    <text evidence="7">The sequence shown here is derived from an EMBL/GenBank/DDBJ whole genome shotgun (WGS) entry which is preliminary data.</text>
</comment>
<evidence type="ECO:0000256" key="6">
    <source>
        <dbReference type="SAM" id="SignalP"/>
    </source>
</evidence>
<reference evidence="7 8" key="1">
    <citation type="submission" date="2014-10" db="EMBL/GenBank/DDBJ databases">
        <title>Draft genome sequence of Actinoplanes utahensis NRRL 12052.</title>
        <authorList>
            <person name="Velasco-Bucheli B."/>
            <person name="del Cerro C."/>
            <person name="Hormigo D."/>
            <person name="Garcia J.L."/>
            <person name="Acebal C."/>
            <person name="Arroyo M."/>
            <person name="de la Mata I."/>
        </authorList>
    </citation>
    <scope>NUCLEOTIDE SEQUENCE [LARGE SCALE GENOMIC DNA]</scope>
    <source>
        <strain evidence="7 8">NRRL 12052</strain>
    </source>
</reference>
<dbReference type="InterPro" id="IPR050490">
    <property type="entry name" value="Bact_solute-bd_prot1"/>
</dbReference>
<keyword evidence="8" id="KW-1185">Reference proteome</keyword>
<dbReference type="Gene3D" id="3.40.190.10">
    <property type="entry name" value="Periplasmic binding protein-like II"/>
    <property type="match status" value="2"/>
</dbReference>
<evidence type="ECO:0000256" key="1">
    <source>
        <dbReference type="ARBA" id="ARBA00022475"/>
    </source>
</evidence>
<name>A0A0A6UJI7_ACTUT</name>